<accession>A0AAV0ZDF1</accession>
<organism evidence="1 2">
    <name type="scientific">Vicia faba</name>
    <name type="common">Broad bean</name>
    <name type="synonym">Faba vulgaris</name>
    <dbReference type="NCBI Taxonomy" id="3906"/>
    <lineage>
        <taxon>Eukaryota</taxon>
        <taxon>Viridiplantae</taxon>
        <taxon>Streptophyta</taxon>
        <taxon>Embryophyta</taxon>
        <taxon>Tracheophyta</taxon>
        <taxon>Spermatophyta</taxon>
        <taxon>Magnoliopsida</taxon>
        <taxon>eudicotyledons</taxon>
        <taxon>Gunneridae</taxon>
        <taxon>Pentapetalae</taxon>
        <taxon>rosids</taxon>
        <taxon>fabids</taxon>
        <taxon>Fabales</taxon>
        <taxon>Fabaceae</taxon>
        <taxon>Papilionoideae</taxon>
        <taxon>50 kb inversion clade</taxon>
        <taxon>NPAAA clade</taxon>
        <taxon>Hologalegina</taxon>
        <taxon>IRL clade</taxon>
        <taxon>Fabeae</taxon>
        <taxon>Vicia</taxon>
    </lineage>
</organism>
<evidence type="ECO:0000313" key="1">
    <source>
        <dbReference type="EMBL" id="CAI8594909.1"/>
    </source>
</evidence>
<proteinExistence type="predicted"/>
<reference evidence="1 2" key="1">
    <citation type="submission" date="2023-01" db="EMBL/GenBank/DDBJ databases">
        <authorList>
            <person name="Kreplak J."/>
        </authorList>
    </citation>
    <scope>NUCLEOTIDE SEQUENCE [LARGE SCALE GENOMIC DNA]</scope>
</reference>
<dbReference type="EMBL" id="OX451735">
    <property type="protein sequence ID" value="CAI8594909.1"/>
    <property type="molecule type" value="Genomic_DNA"/>
</dbReference>
<dbReference type="Proteomes" id="UP001157006">
    <property type="component" value="Chromosome 1S"/>
</dbReference>
<evidence type="ECO:0000313" key="2">
    <source>
        <dbReference type="Proteomes" id="UP001157006"/>
    </source>
</evidence>
<name>A0AAV0ZDF1_VICFA</name>
<keyword evidence="2" id="KW-1185">Reference proteome</keyword>
<sequence length="129" mass="14277">MRNNTVTPCSHLLSQTEPLRSLFSASNPSNSHEGFPSPHLLFSHCSDYSSSTSSSNHQHHTSSPLHHSFILSHKVCSQSNIITIGAWMMINEGSILTNQSSSNAVLTEMVRRILGEILQRFSVNEDDDV</sequence>
<protein>
    <submittedName>
        <fullName evidence="1">Uncharacterized protein</fullName>
    </submittedName>
</protein>
<dbReference type="AlphaFoldDB" id="A0AAV0ZDF1"/>
<gene>
    <name evidence="1" type="ORF">VFH_I165160</name>
</gene>